<keyword evidence="2" id="KW-1185">Reference proteome</keyword>
<accession>W7AUX2</accession>
<dbReference type="EMBL" id="KI965460">
    <property type="protein sequence ID" value="EUD69201.1"/>
    <property type="molecule type" value="Genomic_DNA"/>
</dbReference>
<dbReference type="AlphaFoldDB" id="W7AUX2"/>
<name>W7AUX2_9APIC</name>
<dbReference type="VEuPathDB" id="PlasmoDB:C922_00064"/>
<reference evidence="1 2" key="1">
    <citation type="submission" date="2013-02" db="EMBL/GenBank/DDBJ databases">
        <title>The Genome Sequence of Plasmodium inui San Antonio 1.</title>
        <authorList>
            <consortium name="The Broad Institute Genome Sequencing Platform"/>
            <consortium name="The Broad Institute Genome Sequencing Center for Infectious Disease"/>
            <person name="Neafsey D."/>
            <person name="Cheeseman I."/>
            <person name="Volkman S."/>
            <person name="Adams J."/>
            <person name="Walker B."/>
            <person name="Young S.K."/>
            <person name="Zeng Q."/>
            <person name="Gargeya S."/>
            <person name="Fitzgerald M."/>
            <person name="Haas B."/>
            <person name="Abouelleil A."/>
            <person name="Alvarado L."/>
            <person name="Arachchi H.M."/>
            <person name="Berlin A.M."/>
            <person name="Chapman S.B."/>
            <person name="Dewar J."/>
            <person name="Goldberg J."/>
            <person name="Griggs A."/>
            <person name="Gujja S."/>
            <person name="Hansen M."/>
            <person name="Howarth C."/>
            <person name="Imamovic A."/>
            <person name="Larimer J."/>
            <person name="McCowan C."/>
            <person name="Murphy C."/>
            <person name="Neiman D."/>
            <person name="Pearson M."/>
            <person name="Priest M."/>
            <person name="Roberts A."/>
            <person name="Saif S."/>
            <person name="Shea T."/>
            <person name="Sisk P."/>
            <person name="Sykes S."/>
            <person name="Wortman J."/>
            <person name="Nusbaum C."/>
            <person name="Birren B."/>
        </authorList>
    </citation>
    <scope>NUCLEOTIDE SEQUENCE [LARGE SCALE GENOMIC DNA]</scope>
    <source>
        <strain evidence="1 2">San Antonio 1</strain>
    </source>
</reference>
<proteinExistence type="predicted"/>
<protein>
    <submittedName>
        <fullName evidence="1">Uncharacterized protein</fullName>
    </submittedName>
</protein>
<dbReference type="OrthoDB" id="387192at2759"/>
<organism evidence="1 2">
    <name type="scientific">Plasmodium inui San Antonio 1</name>
    <dbReference type="NCBI Taxonomy" id="1237626"/>
    <lineage>
        <taxon>Eukaryota</taxon>
        <taxon>Sar</taxon>
        <taxon>Alveolata</taxon>
        <taxon>Apicomplexa</taxon>
        <taxon>Aconoidasida</taxon>
        <taxon>Haemosporida</taxon>
        <taxon>Plasmodiidae</taxon>
        <taxon>Plasmodium</taxon>
        <taxon>Plasmodium (Plasmodium)</taxon>
    </lineage>
</organism>
<evidence type="ECO:0000313" key="1">
    <source>
        <dbReference type="EMBL" id="EUD69201.1"/>
    </source>
</evidence>
<evidence type="ECO:0000313" key="2">
    <source>
        <dbReference type="Proteomes" id="UP000030640"/>
    </source>
</evidence>
<dbReference type="GeneID" id="20035338"/>
<sequence>MVHLSCDDKLYNKTELYSPVGHSTLDSVYGAPLNYFDPPWGGPNGNLLHTLHEERGNSAVIPTEGNKKRKKKKKKTKIRMCYDSEAPTTGERKSTVDNGTYLNDKYFSDSKKGDYKRAIINIRTNEPSRESDYTDDTEQSVPTLDKWKKPRKKFMGKYSFSEIANSLLHPLNGCPSTPPHSGVVNPRLDCLHYRIAAKNKRRENCTKPEIIVRF</sequence>
<gene>
    <name evidence="1" type="ORF">C922_00064</name>
</gene>
<dbReference type="Proteomes" id="UP000030640">
    <property type="component" value="Unassembled WGS sequence"/>
</dbReference>
<dbReference type="RefSeq" id="XP_008813903.1">
    <property type="nucleotide sequence ID" value="XM_008815681.1"/>
</dbReference>